<evidence type="ECO:0000256" key="2">
    <source>
        <dbReference type="SAM" id="SignalP"/>
    </source>
</evidence>
<protein>
    <submittedName>
        <fullName evidence="3">Tripartite-type tricarboxylate transporter receptor subunit TctC</fullName>
    </submittedName>
</protein>
<feature type="chain" id="PRO_5038398729" evidence="2">
    <location>
        <begin position="20"/>
        <end position="323"/>
    </location>
</feature>
<keyword evidence="4" id="KW-1185">Reference proteome</keyword>
<name>A0A2T4ZC72_9BACL</name>
<dbReference type="InterPro" id="IPR042100">
    <property type="entry name" value="Bug_dom1"/>
</dbReference>
<accession>A0A2T4ZC72</accession>
<dbReference type="Pfam" id="PF03401">
    <property type="entry name" value="TctC"/>
    <property type="match status" value="1"/>
</dbReference>
<comment type="similarity">
    <text evidence="1">Belongs to the UPF0065 (bug) family.</text>
</comment>
<dbReference type="EMBL" id="PZZP01000001">
    <property type="protein sequence ID" value="PTM59491.1"/>
    <property type="molecule type" value="Genomic_DNA"/>
</dbReference>
<keyword evidence="3" id="KW-0675">Receptor</keyword>
<dbReference type="Gene3D" id="3.40.190.10">
    <property type="entry name" value="Periplasmic binding protein-like II"/>
    <property type="match status" value="1"/>
</dbReference>
<organism evidence="3 4">
    <name type="scientific">Desmospora activa DSM 45169</name>
    <dbReference type="NCBI Taxonomy" id="1121389"/>
    <lineage>
        <taxon>Bacteria</taxon>
        <taxon>Bacillati</taxon>
        <taxon>Bacillota</taxon>
        <taxon>Bacilli</taxon>
        <taxon>Bacillales</taxon>
        <taxon>Thermoactinomycetaceae</taxon>
        <taxon>Desmospora</taxon>
    </lineage>
</organism>
<evidence type="ECO:0000313" key="4">
    <source>
        <dbReference type="Proteomes" id="UP000241639"/>
    </source>
</evidence>
<dbReference type="PANTHER" id="PTHR42928:SF5">
    <property type="entry name" value="BLR1237 PROTEIN"/>
    <property type="match status" value="1"/>
</dbReference>
<dbReference type="PROSITE" id="PS51257">
    <property type="entry name" value="PROKAR_LIPOPROTEIN"/>
    <property type="match status" value="1"/>
</dbReference>
<evidence type="ECO:0000256" key="1">
    <source>
        <dbReference type="ARBA" id="ARBA00006987"/>
    </source>
</evidence>
<dbReference type="CDD" id="cd07012">
    <property type="entry name" value="PBP2_Bug_TTT"/>
    <property type="match status" value="1"/>
</dbReference>
<dbReference type="RefSeq" id="WP_107726522.1">
    <property type="nucleotide sequence ID" value="NZ_PZZP01000001.1"/>
</dbReference>
<dbReference type="PANTHER" id="PTHR42928">
    <property type="entry name" value="TRICARBOXYLATE-BINDING PROTEIN"/>
    <property type="match status" value="1"/>
</dbReference>
<dbReference type="AlphaFoldDB" id="A0A2T4ZC72"/>
<comment type="caution">
    <text evidence="3">The sequence shown here is derived from an EMBL/GenBank/DDBJ whole genome shotgun (WGS) entry which is preliminary data.</text>
</comment>
<reference evidence="3 4" key="1">
    <citation type="submission" date="2018-04" db="EMBL/GenBank/DDBJ databases">
        <title>Genomic Encyclopedia of Archaeal and Bacterial Type Strains, Phase II (KMG-II): from individual species to whole genera.</title>
        <authorList>
            <person name="Goeker M."/>
        </authorList>
    </citation>
    <scope>NUCLEOTIDE SEQUENCE [LARGE SCALE GENOMIC DNA]</scope>
    <source>
        <strain evidence="3 4">DSM 45169</strain>
    </source>
</reference>
<dbReference type="Proteomes" id="UP000241639">
    <property type="component" value="Unassembled WGS sequence"/>
</dbReference>
<keyword evidence="2" id="KW-0732">Signal</keyword>
<gene>
    <name evidence="3" type="ORF">C8J48_2114</name>
</gene>
<dbReference type="SUPFAM" id="SSF53850">
    <property type="entry name" value="Periplasmic binding protein-like II"/>
    <property type="match status" value="1"/>
</dbReference>
<evidence type="ECO:0000313" key="3">
    <source>
        <dbReference type="EMBL" id="PTM59491.1"/>
    </source>
</evidence>
<proteinExistence type="inferred from homology"/>
<dbReference type="PIRSF" id="PIRSF017082">
    <property type="entry name" value="YflP"/>
    <property type="match status" value="1"/>
</dbReference>
<dbReference type="InterPro" id="IPR005064">
    <property type="entry name" value="BUG"/>
</dbReference>
<sequence length="323" mass="35095">MYRSLKWIFSIVAIMVLTACNQTVDGGGNYPSKPIHYVIPFDAGGQSDIEARRQQPLLRDTLGQEIIIEYRPGGGGAIGWSELAQKKPDGTYIAGINLPHIILQPIAQKDAGYQTEQLKTVAIFQATPIGLAVPKESNLQTIEDFIAAAQKQPGKITIAGSGTYSGHHLAYQQLQNSADINLQYISFTGAATQVQAFLGGNTTAILANSDDLVKHKDRLRILAIGSEERFEPLPDVPTFKEAGLNITASIDRGVAVPADTPQAIVQTLESAFLKIADDSKVQQQMKAEGFEPKSLDARESESYIKEKTLEYQSLLRELGVVAD</sequence>
<dbReference type="Gene3D" id="3.40.190.150">
    <property type="entry name" value="Bordetella uptake gene, domain 1"/>
    <property type="match status" value="1"/>
</dbReference>
<dbReference type="OrthoDB" id="8881899at2"/>
<feature type="signal peptide" evidence="2">
    <location>
        <begin position="1"/>
        <end position="19"/>
    </location>
</feature>